<evidence type="ECO:0000259" key="1">
    <source>
        <dbReference type="Pfam" id="PF04991"/>
    </source>
</evidence>
<dbReference type="Proteomes" id="UP000824260">
    <property type="component" value="Unassembled WGS sequence"/>
</dbReference>
<dbReference type="EMBL" id="DVFZ01000097">
    <property type="protein sequence ID" value="HIQ83390.1"/>
    <property type="molecule type" value="Genomic_DNA"/>
</dbReference>
<organism evidence="2 3">
    <name type="scientific">Candidatus Pullichristensenella stercorigallinarum</name>
    <dbReference type="NCBI Taxonomy" id="2840909"/>
    <lineage>
        <taxon>Bacteria</taxon>
        <taxon>Bacillati</taxon>
        <taxon>Bacillota</taxon>
        <taxon>Clostridia</taxon>
        <taxon>Candidatus Pullichristensenella</taxon>
    </lineage>
</organism>
<protein>
    <submittedName>
        <fullName evidence="2">LicD family protein</fullName>
    </submittedName>
</protein>
<sequence>MGGQKKTEFTLEQIQQREFALLEAFDAYCKRHGLTYCLCGGSLLGAVRHKGFIPWDDDIDLMMPRDDYERLRDLARKEPVADFLVHRYPGDAHYPYGFAKIVDTKTVIYERNITDDGQRDGLALDIFPLDRMYTVAWKNRLLLTRIKFWIQVGKVGAGMIRPERDSLKKRLRNLVMLLLRPIAACTRYEKVMAKVDRIAAGRRNLTPYIVGNLGWPNQWKDMFPKEVFDSYVDLDFETGRFPCPVGYDAYLTQLYGNYMRIPKEGERVAHSFRAYWRDEEA</sequence>
<dbReference type="InterPro" id="IPR007074">
    <property type="entry name" value="LicD/FKTN/FKRP_NTP_transf"/>
</dbReference>
<accession>A0A9D1CYC6</accession>
<dbReference type="PANTHER" id="PTHR43404">
    <property type="entry name" value="LIPOPOLYSACCHARIDE CHOLINEPHOSPHOTRANSFERASE LICD"/>
    <property type="match status" value="1"/>
</dbReference>
<evidence type="ECO:0000313" key="2">
    <source>
        <dbReference type="EMBL" id="HIQ83390.1"/>
    </source>
</evidence>
<name>A0A9D1CYC6_9FIRM</name>
<dbReference type="AlphaFoldDB" id="A0A9D1CYC6"/>
<gene>
    <name evidence="2" type="ORF">IAA52_09860</name>
</gene>
<feature type="domain" description="LicD/FKTN/FKRP nucleotidyltransferase" evidence="1">
    <location>
        <begin position="29"/>
        <end position="256"/>
    </location>
</feature>
<proteinExistence type="predicted"/>
<dbReference type="Pfam" id="PF04991">
    <property type="entry name" value="LicD"/>
    <property type="match status" value="1"/>
</dbReference>
<comment type="caution">
    <text evidence="2">The sequence shown here is derived from an EMBL/GenBank/DDBJ whole genome shotgun (WGS) entry which is preliminary data.</text>
</comment>
<reference evidence="2" key="1">
    <citation type="submission" date="2020-10" db="EMBL/GenBank/DDBJ databases">
        <authorList>
            <person name="Gilroy R."/>
        </authorList>
    </citation>
    <scope>NUCLEOTIDE SEQUENCE</scope>
    <source>
        <strain evidence="2">ChiSjej6B24-2974</strain>
    </source>
</reference>
<reference evidence="2" key="2">
    <citation type="journal article" date="2021" name="PeerJ">
        <title>Extensive microbial diversity within the chicken gut microbiome revealed by metagenomics and culture.</title>
        <authorList>
            <person name="Gilroy R."/>
            <person name="Ravi A."/>
            <person name="Getino M."/>
            <person name="Pursley I."/>
            <person name="Horton D.L."/>
            <person name="Alikhan N.F."/>
            <person name="Baker D."/>
            <person name="Gharbi K."/>
            <person name="Hall N."/>
            <person name="Watson M."/>
            <person name="Adriaenssens E.M."/>
            <person name="Foster-Nyarko E."/>
            <person name="Jarju S."/>
            <person name="Secka A."/>
            <person name="Antonio M."/>
            <person name="Oren A."/>
            <person name="Chaudhuri R.R."/>
            <person name="La Ragione R."/>
            <person name="Hildebrand F."/>
            <person name="Pallen M.J."/>
        </authorList>
    </citation>
    <scope>NUCLEOTIDE SEQUENCE</scope>
    <source>
        <strain evidence="2">ChiSjej6B24-2974</strain>
    </source>
</reference>
<dbReference type="PANTHER" id="PTHR43404:SF2">
    <property type="entry name" value="LIPOPOLYSACCHARIDE CHOLINEPHOSPHOTRANSFERASE LICD"/>
    <property type="match status" value="1"/>
</dbReference>
<dbReference type="InterPro" id="IPR052942">
    <property type="entry name" value="LPS_cholinephosphotransferase"/>
</dbReference>
<evidence type="ECO:0000313" key="3">
    <source>
        <dbReference type="Proteomes" id="UP000824260"/>
    </source>
</evidence>
<dbReference type="GO" id="GO:0009100">
    <property type="term" value="P:glycoprotein metabolic process"/>
    <property type="evidence" value="ECO:0007669"/>
    <property type="project" value="UniProtKB-ARBA"/>
</dbReference>